<keyword evidence="2" id="KW-1003">Cell membrane</keyword>
<keyword evidence="5 7" id="KW-0472">Membrane</keyword>
<evidence type="ECO:0000256" key="2">
    <source>
        <dbReference type="ARBA" id="ARBA00022475"/>
    </source>
</evidence>
<keyword evidence="3 7" id="KW-0812">Transmembrane</keyword>
<feature type="non-terminal residue" evidence="9">
    <location>
        <position position="328"/>
    </location>
</feature>
<evidence type="ECO:0000256" key="5">
    <source>
        <dbReference type="ARBA" id="ARBA00023136"/>
    </source>
</evidence>
<evidence type="ECO:0000256" key="4">
    <source>
        <dbReference type="ARBA" id="ARBA00022989"/>
    </source>
</evidence>
<dbReference type="EMBL" id="UOFV01000191">
    <property type="protein sequence ID" value="VAW99848.1"/>
    <property type="molecule type" value="Genomic_DNA"/>
</dbReference>
<feature type="domain" description="Polysaccharide chain length determinant N-terminal" evidence="8">
    <location>
        <begin position="23"/>
        <end position="78"/>
    </location>
</feature>
<dbReference type="InterPro" id="IPR003856">
    <property type="entry name" value="LPS_length_determ_N"/>
</dbReference>
<sequence>MTKNPPIHEQNLLPRLYENGYEDEINLVDLWLVLMKHRTLIVAVLLLCVLAGIMFALLAPAKYQYSTSIELGARLNGENDVVVIESPETLLAKIQESYIPMARRQYQQYLAEHSAEEGVLKIEARIPKGSQIIVLSSKGPEGDSVMHKAVQQSVVNMVKMDHKRITDVLRKETEILQNRAVAKLEELKDDATLIRAREKRLGDVSVLLASQAKEVRDDLAQARADRANAIKQTTDESRALTLMMLDNGVQQYRERLAQIDERLKIKVVDSRDTLVRQLANNRRAQLSQQDTIVKLKIQLASLRETRALTPPMRSLEATGPGSSLIVML</sequence>
<accession>A0A3B1A279</accession>
<evidence type="ECO:0000313" key="9">
    <source>
        <dbReference type="EMBL" id="VAW99848.1"/>
    </source>
</evidence>
<organism evidence="9">
    <name type="scientific">hydrothermal vent metagenome</name>
    <dbReference type="NCBI Taxonomy" id="652676"/>
    <lineage>
        <taxon>unclassified sequences</taxon>
        <taxon>metagenomes</taxon>
        <taxon>ecological metagenomes</taxon>
    </lineage>
</organism>
<protein>
    <recommendedName>
        <fullName evidence="8">Polysaccharide chain length determinant N-terminal domain-containing protein</fullName>
    </recommendedName>
</protein>
<proteinExistence type="predicted"/>
<feature type="transmembrane region" description="Helical" evidence="7">
    <location>
        <begin position="40"/>
        <end position="59"/>
    </location>
</feature>
<dbReference type="GO" id="GO:0005886">
    <property type="term" value="C:plasma membrane"/>
    <property type="evidence" value="ECO:0007669"/>
    <property type="project" value="UniProtKB-SubCell"/>
</dbReference>
<name>A0A3B1A279_9ZZZZ</name>
<dbReference type="Pfam" id="PF02706">
    <property type="entry name" value="Wzz"/>
    <property type="match status" value="1"/>
</dbReference>
<evidence type="ECO:0000256" key="1">
    <source>
        <dbReference type="ARBA" id="ARBA00004651"/>
    </source>
</evidence>
<comment type="subcellular location">
    <subcellularLocation>
        <location evidence="1">Cell membrane</location>
        <topology evidence="1">Multi-pass membrane protein</topology>
    </subcellularLocation>
</comment>
<keyword evidence="6" id="KW-0175">Coiled coil</keyword>
<evidence type="ECO:0000259" key="8">
    <source>
        <dbReference type="Pfam" id="PF02706"/>
    </source>
</evidence>
<feature type="coiled-coil region" evidence="6">
    <location>
        <begin position="170"/>
        <end position="232"/>
    </location>
</feature>
<gene>
    <name evidence="9" type="ORF">MNBD_GAMMA19-1149</name>
</gene>
<dbReference type="AlphaFoldDB" id="A0A3B1A279"/>
<keyword evidence="4 7" id="KW-1133">Transmembrane helix</keyword>
<evidence type="ECO:0000256" key="3">
    <source>
        <dbReference type="ARBA" id="ARBA00022692"/>
    </source>
</evidence>
<evidence type="ECO:0000256" key="6">
    <source>
        <dbReference type="SAM" id="Coils"/>
    </source>
</evidence>
<reference evidence="9" key="1">
    <citation type="submission" date="2018-06" db="EMBL/GenBank/DDBJ databases">
        <authorList>
            <person name="Zhirakovskaya E."/>
        </authorList>
    </citation>
    <scope>NUCLEOTIDE SEQUENCE</scope>
</reference>
<evidence type="ECO:0000256" key="7">
    <source>
        <dbReference type="SAM" id="Phobius"/>
    </source>
</evidence>